<dbReference type="Gene3D" id="2.30.42.10">
    <property type="match status" value="1"/>
</dbReference>
<dbReference type="PROSITE" id="PS50106">
    <property type="entry name" value="PDZ"/>
    <property type="match status" value="1"/>
</dbReference>
<dbReference type="PANTHER" id="PTHR46221">
    <property type="entry name" value="FERM AND PDZ DOMAIN-CONTAINING PROTEIN FAMILY MEMBER"/>
    <property type="match status" value="1"/>
</dbReference>
<dbReference type="PROSITE" id="PS50020">
    <property type="entry name" value="WW_DOMAIN_2"/>
    <property type="match status" value="1"/>
</dbReference>
<dbReference type="InterPro" id="IPR036034">
    <property type="entry name" value="PDZ_sf"/>
</dbReference>
<dbReference type="OrthoDB" id="5859304at2759"/>
<dbReference type="PANTHER" id="PTHR46221:SF3">
    <property type="entry name" value="FERM AND PDZ DOMAIN-CONTAINING PROTEIN 4"/>
    <property type="match status" value="1"/>
</dbReference>
<reference evidence="1" key="1">
    <citation type="submission" date="2021-02" db="EMBL/GenBank/DDBJ databases">
        <authorList>
            <person name="Bekaert M."/>
        </authorList>
    </citation>
    <scope>NUCLEOTIDE SEQUENCE</scope>
    <source>
        <strain evidence="1">IoA-00</strain>
    </source>
</reference>
<dbReference type="SUPFAM" id="SSF50156">
    <property type="entry name" value="PDZ domain-like"/>
    <property type="match status" value="1"/>
</dbReference>
<dbReference type="Pfam" id="PF00397">
    <property type="entry name" value="WW"/>
    <property type="match status" value="1"/>
</dbReference>
<sequence length="218" mass="24189">MGNNAATFSSPHKKNLLLDNEGHLTQSSGWLPPSDSWDSVSNGIISLPYGWEIAQDKEGRTYYVNHINKTTSYDDPRKWELESEPDPEPRSIELLRDSEMGFGFVAGSEKPVIVRFVTSGGPSVKKLMPGDQILQINGEDVKLAPRDHVIQLVRNCKEKVSLIVCQPPLDNSSTRKSAILSAAKKAKLKNNPSRVRFAESVDINGFNDVRIYIINVVG</sequence>
<accession>A0A7R8D010</accession>
<dbReference type="SMART" id="SM00456">
    <property type="entry name" value="WW"/>
    <property type="match status" value="1"/>
</dbReference>
<dbReference type="AlphaFoldDB" id="A0A7R8D010"/>
<dbReference type="Gene3D" id="2.20.70.10">
    <property type="match status" value="1"/>
</dbReference>
<dbReference type="FunFam" id="2.30.42.10:FF:000053">
    <property type="entry name" value="FERM and PDZ domain-containing protein 4"/>
    <property type="match status" value="1"/>
</dbReference>
<keyword evidence="2" id="KW-1185">Reference proteome</keyword>
<dbReference type="CDD" id="cd00201">
    <property type="entry name" value="WW"/>
    <property type="match status" value="1"/>
</dbReference>
<dbReference type="PROSITE" id="PS01159">
    <property type="entry name" value="WW_DOMAIN_1"/>
    <property type="match status" value="1"/>
</dbReference>
<dbReference type="SMART" id="SM00228">
    <property type="entry name" value="PDZ"/>
    <property type="match status" value="1"/>
</dbReference>
<dbReference type="InterPro" id="IPR036020">
    <property type="entry name" value="WW_dom_sf"/>
</dbReference>
<organism evidence="1 2">
    <name type="scientific">Lepeophtheirus salmonis</name>
    <name type="common">Salmon louse</name>
    <name type="synonym">Caligus salmonis</name>
    <dbReference type="NCBI Taxonomy" id="72036"/>
    <lineage>
        <taxon>Eukaryota</taxon>
        <taxon>Metazoa</taxon>
        <taxon>Ecdysozoa</taxon>
        <taxon>Arthropoda</taxon>
        <taxon>Crustacea</taxon>
        <taxon>Multicrustacea</taxon>
        <taxon>Hexanauplia</taxon>
        <taxon>Copepoda</taxon>
        <taxon>Siphonostomatoida</taxon>
        <taxon>Caligidae</taxon>
        <taxon>Lepeophtheirus</taxon>
    </lineage>
</organism>
<dbReference type="InterPro" id="IPR001478">
    <property type="entry name" value="PDZ"/>
</dbReference>
<gene>
    <name evidence="1" type="ORF">LSAA_9587</name>
</gene>
<dbReference type="Pfam" id="PF00595">
    <property type="entry name" value="PDZ"/>
    <property type="match status" value="1"/>
</dbReference>
<name>A0A7R8D010_LEPSM</name>
<dbReference type="CDD" id="cd06769">
    <property type="entry name" value="PDZ_FRMPD1_3_4-like"/>
    <property type="match status" value="1"/>
</dbReference>
<protein>
    <submittedName>
        <fullName evidence="1">FERM and PDZ domain-containing protein 4,FERM and PDZ domain-containing protein 3</fullName>
    </submittedName>
</protein>
<proteinExistence type="predicted"/>
<dbReference type="Proteomes" id="UP000675881">
    <property type="component" value="Chromosome 5"/>
</dbReference>
<evidence type="ECO:0000313" key="1">
    <source>
        <dbReference type="EMBL" id="CAF2939417.1"/>
    </source>
</evidence>
<evidence type="ECO:0000313" key="2">
    <source>
        <dbReference type="Proteomes" id="UP000675881"/>
    </source>
</evidence>
<dbReference type="InterPro" id="IPR001202">
    <property type="entry name" value="WW_dom"/>
</dbReference>
<dbReference type="EMBL" id="HG994584">
    <property type="protein sequence ID" value="CAF2939417.1"/>
    <property type="molecule type" value="Genomic_DNA"/>
</dbReference>
<dbReference type="SUPFAM" id="SSF51045">
    <property type="entry name" value="WW domain"/>
    <property type="match status" value="1"/>
</dbReference>